<gene>
    <name evidence="2" type="ORF">EYZ11_010891</name>
</gene>
<name>A0A4S3J4I5_9EURO</name>
<evidence type="ECO:0000313" key="3">
    <source>
        <dbReference type="Proteomes" id="UP000308092"/>
    </source>
</evidence>
<dbReference type="Proteomes" id="UP000308092">
    <property type="component" value="Unassembled WGS sequence"/>
</dbReference>
<accession>A0A4S3J4I5</accession>
<dbReference type="InterPro" id="IPR001509">
    <property type="entry name" value="Epimerase_deHydtase"/>
</dbReference>
<keyword evidence="3" id="KW-1185">Reference proteome</keyword>
<sequence>MRVSNGVSLWTTSEGLDKHVLVTGAAGFLGSNMVDVLLHQGHRIIGLDNYQVGVPENIGHLENDHRFQMIRPCDKATAMVYLETVSELPRIGPDQAELLSYLTAAYFPWDRS</sequence>
<dbReference type="Pfam" id="PF01370">
    <property type="entry name" value="Epimerase"/>
    <property type="match status" value="1"/>
</dbReference>
<evidence type="ECO:0000259" key="1">
    <source>
        <dbReference type="Pfam" id="PF01370"/>
    </source>
</evidence>
<reference evidence="2 3" key="1">
    <citation type="submission" date="2019-03" db="EMBL/GenBank/DDBJ databases">
        <title>The genome sequence of a newly discovered highly antifungal drug resistant Aspergillus species, Aspergillus tanneri NIH 1004.</title>
        <authorList>
            <person name="Mounaud S."/>
            <person name="Singh I."/>
            <person name="Joardar V."/>
            <person name="Pakala S."/>
            <person name="Pakala S."/>
            <person name="Venepally P."/>
            <person name="Hoover J."/>
            <person name="Nierman W."/>
            <person name="Chung J."/>
            <person name="Losada L."/>
        </authorList>
    </citation>
    <scope>NUCLEOTIDE SEQUENCE [LARGE SCALE GENOMIC DNA]</scope>
    <source>
        <strain evidence="2 3">NIH1004</strain>
    </source>
</reference>
<dbReference type="AlphaFoldDB" id="A0A4S3J4I5"/>
<feature type="domain" description="NAD-dependent epimerase/dehydratase" evidence="1">
    <location>
        <begin position="20"/>
        <end position="66"/>
    </location>
</feature>
<comment type="caution">
    <text evidence="2">The sequence shown here is derived from an EMBL/GenBank/DDBJ whole genome shotgun (WGS) entry which is preliminary data.</text>
</comment>
<protein>
    <recommendedName>
        <fullName evidence="1">NAD-dependent epimerase/dehydratase domain-containing protein</fullName>
    </recommendedName>
</protein>
<dbReference type="Gene3D" id="3.40.50.720">
    <property type="entry name" value="NAD(P)-binding Rossmann-like Domain"/>
    <property type="match status" value="1"/>
</dbReference>
<proteinExistence type="predicted"/>
<organism evidence="2 3">
    <name type="scientific">Aspergillus tanneri</name>
    <dbReference type="NCBI Taxonomy" id="1220188"/>
    <lineage>
        <taxon>Eukaryota</taxon>
        <taxon>Fungi</taxon>
        <taxon>Dikarya</taxon>
        <taxon>Ascomycota</taxon>
        <taxon>Pezizomycotina</taxon>
        <taxon>Eurotiomycetes</taxon>
        <taxon>Eurotiomycetidae</taxon>
        <taxon>Eurotiales</taxon>
        <taxon>Aspergillaceae</taxon>
        <taxon>Aspergillus</taxon>
        <taxon>Aspergillus subgen. Circumdati</taxon>
    </lineage>
</organism>
<dbReference type="SUPFAM" id="SSF51735">
    <property type="entry name" value="NAD(P)-binding Rossmann-fold domains"/>
    <property type="match status" value="1"/>
</dbReference>
<dbReference type="InterPro" id="IPR036291">
    <property type="entry name" value="NAD(P)-bd_dom_sf"/>
</dbReference>
<dbReference type="STRING" id="1220188.A0A4S3J4I5"/>
<dbReference type="VEuPathDB" id="FungiDB:EYZ11_010891"/>
<dbReference type="EMBL" id="SOSA01000623">
    <property type="protein sequence ID" value="THC89665.1"/>
    <property type="molecule type" value="Genomic_DNA"/>
</dbReference>
<evidence type="ECO:0000313" key="2">
    <source>
        <dbReference type="EMBL" id="THC89665.1"/>
    </source>
</evidence>